<sequence length="134" mass="13835">ICPPTSSGSQTSSDTDTGDPVTRSIEASQYSSGGISESASVHGGATGRPNVLTRINNSTIRLNPGLYAGRYATASCIKKQAGDNMDTFGVNGDFRDTSVYGVANGSCSVSGYSGSYSTSNSSYRQQPLLQNTVS</sequence>
<feature type="compositionally biased region" description="Low complexity" evidence="1">
    <location>
        <begin position="111"/>
        <end position="123"/>
    </location>
</feature>
<feature type="non-terminal residue" evidence="2">
    <location>
        <position position="1"/>
    </location>
</feature>
<proteinExistence type="predicted"/>
<keyword evidence="3" id="KW-1185">Reference proteome</keyword>
<evidence type="ECO:0000313" key="2">
    <source>
        <dbReference type="EMBL" id="VDN45640.1"/>
    </source>
</evidence>
<feature type="compositionally biased region" description="Polar residues" evidence="1">
    <location>
        <begin position="124"/>
        <end position="134"/>
    </location>
</feature>
<protein>
    <submittedName>
        <fullName evidence="2">Uncharacterized protein</fullName>
    </submittedName>
</protein>
<dbReference type="AlphaFoldDB" id="A0A3P7NWK1"/>
<gene>
    <name evidence="2" type="ORF">DILT_LOCUS19664</name>
</gene>
<evidence type="ECO:0000313" key="3">
    <source>
        <dbReference type="Proteomes" id="UP000281553"/>
    </source>
</evidence>
<feature type="compositionally biased region" description="Low complexity" evidence="1">
    <location>
        <begin position="1"/>
        <end position="20"/>
    </location>
</feature>
<feature type="region of interest" description="Disordered" evidence="1">
    <location>
        <begin position="111"/>
        <end position="134"/>
    </location>
</feature>
<dbReference type="EMBL" id="UYRU01118037">
    <property type="protein sequence ID" value="VDN45640.1"/>
    <property type="molecule type" value="Genomic_DNA"/>
</dbReference>
<feature type="region of interest" description="Disordered" evidence="1">
    <location>
        <begin position="1"/>
        <end position="50"/>
    </location>
</feature>
<reference evidence="2 3" key="1">
    <citation type="submission" date="2018-11" db="EMBL/GenBank/DDBJ databases">
        <authorList>
            <consortium name="Pathogen Informatics"/>
        </authorList>
    </citation>
    <scope>NUCLEOTIDE SEQUENCE [LARGE SCALE GENOMIC DNA]</scope>
</reference>
<name>A0A3P7NWK1_DIBLA</name>
<evidence type="ECO:0000256" key="1">
    <source>
        <dbReference type="SAM" id="MobiDB-lite"/>
    </source>
</evidence>
<accession>A0A3P7NWK1</accession>
<organism evidence="2 3">
    <name type="scientific">Dibothriocephalus latus</name>
    <name type="common">Fish tapeworm</name>
    <name type="synonym">Diphyllobothrium latum</name>
    <dbReference type="NCBI Taxonomy" id="60516"/>
    <lineage>
        <taxon>Eukaryota</taxon>
        <taxon>Metazoa</taxon>
        <taxon>Spiralia</taxon>
        <taxon>Lophotrochozoa</taxon>
        <taxon>Platyhelminthes</taxon>
        <taxon>Cestoda</taxon>
        <taxon>Eucestoda</taxon>
        <taxon>Diphyllobothriidea</taxon>
        <taxon>Diphyllobothriidae</taxon>
        <taxon>Dibothriocephalus</taxon>
    </lineage>
</organism>
<feature type="compositionally biased region" description="Polar residues" evidence="1">
    <location>
        <begin position="25"/>
        <end position="39"/>
    </location>
</feature>
<dbReference type="Proteomes" id="UP000281553">
    <property type="component" value="Unassembled WGS sequence"/>
</dbReference>